<sequence length="209" mass="23369">MGDASVVCQGETSVVCQGETSVVCQGETSVVCQGETSVVYQGETSVVCQGEESVVRQEEESVIASMRGIGHRRYERHGHRASSHQWMVIARCNPELVCTETHVAILLEETHTQGCSENAAILTYQCYDRRLPLSFWEVLCKFSDQNAKTEFGYPEVRWVRARREILRKFRVGKQGVRMVGMTEIDPMVVEAVVEVEVVEAAVVARSQKP</sequence>
<organism evidence="1 2">
    <name type="scientific">Phaseolus coccineus</name>
    <name type="common">Scarlet runner bean</name>
    <name type="synonym">Phaseolus multiflorus</name>
    <dbReference type="NCBI Taxonomy" id="3886"/>
    <lineage>
        <taxon>Eukaryota</taxon>
        <taxon>Viridiplantae</taxon>
        <taxon>Streptophyta</taxon>
        <taxon>Embryophyta</taxon>
        <taxon>Tracheophyta</taxon>
        <taxon>Spermatophyta</taxon>
        <taxon>Magnoliopsida</taxon>
        <taxon>eudicotyledons</taxon>
        <taxon>Gunneridae</taxon>
        <taxon>Pentapetalae</taxon>
        <taxon>rosids</taxon>
        <taxon>fabids</taxon>
        <taxon>Fabales</taxon>
        <taxon>Fabaceae</taxon>
        <taxon>Papilionoideae</taxon>
        <taxon>50 kb inversion clade</taxon>
        <taxon>NPAAA clade</taxon>
        <taxon>indigoferoid/millettioid clade</taxon>
        <taxon>Phaseoleae</taxon>
        <taxon>Phaseolus</taxon>
    </lineage>
</organism>
<dbReference type="AlphaFoldDB" id="A0AAN9MP79"/>
<reference evidence="1 2" key="1">
    <citation type="submission" date="2024-01" db="EMBL/GenBank/DDBJ databases">
        <title>The genomes of 5 underutilized Papilionoideae crops provide insights into root nodulation and disease resistanc.</title>
        <authorList>
            <person name="Jiang F."/>
        </authorList>
    </citation>
    <scope>NUCLEOTIDE SEQUENCE [LARGE SCALE GENOMIC DNA]</scope>
    <source>
        <strain evidence="1">JINMINGXINNONG_FW02</strain>
        <tissue evidence="1">Leaves</tissue>
    </source>
</reference>
<dbReference type="Proteomes" id="UP001374584">
    <property type="component" value="Unassembled WGS sequence"/>
</dbReference>
<evidence type="ECO:0000313" key="2">
    <source>
        <dbReference type="Proteomes" id="UP001374584"/>
    </source>
</evidence>
<protein>
    <submittedName>
        <fullName evidence="1">Uncharacterized protein</fullName>
    </submittedName>
</protein>
<name>A0AAN9MP79_PHACN</name>
<keyword evidence="2" id="KW-1185">Reference proteome</keyword>
<evidence type="ECO:0000313" key="1">
    <source>
        <dbReference type="EMBL" id="KAK7356439.1"/>
    </source>
</evidence>
<proteinExistence type="predicted"/>
<dbReference type="EMBL" id="JAYMYR010000006">
    <property type="protein sequence ID" value="KAK7356439.1"/>
    <property type="molecule type" value="Genomic_DNA"/>
</dbReference>
<gene>
    <name evidence="1" type="ORF">VNO80_15711</name>
</gene>
<comment type="caution">
    <text evidence="1">The sequence shown here is derived from an EMBL/GenBank/DDBJ whole genome shotgun (WGS) entry which is preliminary data.</text>
</comment>
<accession>A0AAN9MP79</accession>